<dbReference type="AlphaFoldDB" id="A0A4U0SIY2"/>
<organism evidence="1 2">
    <name type="scientific">Actinacidiphila oryziradicis</name>
    <dbReference type="NCBI Taxonomy" id="2571141"/>
    <lineage>
        <taxon>Bacteria</taxon>
        <taxon>Bacillati</taxon>
        <taxon>Actinomycetota</taxon>
        <taxon>Actinomycetes</taxon>
        <taxon>Kitasatosporales</taxon>
        <taxon>Streptomycetaceae</taxon>
        <taxon>Actinacidiphila</taxon>
    </lineage>
</organism>
<protein>
    <recommendedName>
        <fullName evidence="3">Thioredoxin family protein</fullName>
    </recommendedName>
</protein>
<accession>A0A4U0SIY2</accession>
<evidence type="ECO:0000313" key="1">
    <source>
        <dbReference type="EMBL" id="TKA09710.1"/>
    </source>
</evidence>
<dbReference type="EMBL" id="SUMC01000020">
    <property type="protein sequence ID" value="TKA09710.1"/>
    <property type="molecule type" value="Genomic_DNA"/>
</dbReference>
<name>A0A4U0SIY2_9ACTN</name>
<dbReference type="OrthoDB" id="7185309at2"/>
<dbReference type="RefSeq" id="WP_136725584.1">
    <property type="nucleotide sequence ID" value="NZ_SUMC01000020.1"/>
</dbReference>
<dbReference type="Proteomes" id="UP000305778">
    <property type="component" value="Unassembled WGS sequence"/>
</dbReference>
<evidence type="ECO:0008006" key="3">
    <source>
        <dbReference type="Google" id="ProtNLM"/>
    </source>
</evidence>
<reference evidence="1 2" key="1">
    <citation type="submission" date="2019-04" db="EMBL/GenBank/DDBJ databases">
        <title>Streptomyces oryziradicis sp. nov., a novel actinomycete isolated from rhizosphere soil of rice (Oryza sativa L.).</title>
        <authorList>
            <person name="Li C."/>
        </authorList>
    </citation>
    <scope>NUCLEOTIDE SEQUENCE [LARGE SCALE GENOMIC DNA]</scope>
    <source>
        <strain evidence="1 2">NEAU-C40</strain>
    </source>
</reference>
<sequence>MEIEVLVVLDCPNAETAAERLRRALDDAGLHDTGFTTRVIADQAEAERTGFTGSPTILLDGYDPFAEPGRPPGLACRVYRTPDGPAGAPDLGRLRQAITDAAGEADR</sequence>
<keyword evidence="2" id="KW-1185">Reference proteome</keyword>
<comment type="caution">
    <text evidence="1">The sequence shown here is derived from an EMBL/GenBank/DDBJ whole genome shotgun (WGS) entry which is preliminary data.</text>
</comment>
<evidence type="ECO:0000313" key="2">
    <source>
        <dbReference type="Proteomes" id="UP000305778"/>
    </source>
</evidence>
<gene>
    <name evidence="1" type="ORF">FCI23_21640</name>
</gene>
<proteinExistence type="predicted"/>